<keyword evidence="3" id="KW-1185">Reference proteome</keyword>
<feature type="region of interest" description="Disordered" evidence="1">
    <location>
        <begin position="230"/>
        <end position="250"/>
    </location>
</feature>
<accession>A0A6A4I959</accession>
<evidence type="ECO:0000313" key="2">
    <source>
        <dbReference type="EMBL" id="KAE9405334.1"/>
    </source>
</evidence>
<gene>
    <name evidence="2" type="ORF">BT96DRAFT_1064945</name>
</gene>
<feature type="region of interest" description="Disordered" evidence="1">
    <location>
        <begin position="166"/>
        <end position="212"/>
    </location>
</feature>
<reference evidence="2" key="1">
    <citation type="journal article" date="2019" name="Environ. Microbiol.">
        <title>Fungal ecological strategies reflected in gene transcription - a case study of two litter decomposers.</title>
        <authorList>
            <person name="Barbi F."/>
            <person name="Kohler A."/>
            <person name="Barry K."/>
            <person name="Baskaran P."/>
            <person name="Daum C."/>
            <person name="Fauchery L."/>
            <person name="Ihrmark K."/>
            <person name="Kuo A."/>
            <person name="LaButti K."/>
            <person name="Lipzen A."/>
            <person name="Morin E."/>
            <person name="Grigoriev I.V."/>
            <person name="Henrissat B."/>
            <person name="Lindahl B."/>
            <person name="Martin F."/>
        </authorList>
    </citation>
    <scope>NUCLEOTIDE SEQUENCE</scope>
    <source>
        <strain evidence="2">JB14</strain>
    </source>
</reference>
<feature type="compositionally biased region" description="Polar residues" evidence="1">
    <location>
        <begin position="234"/>
        <end position="245"/>
    </location>
</feature>
<dbReference type="OrthoDB" id="10266696at2759"/>
<evidence type="ECO:0000256" key="1">
    <source>
        <dbReference type="SAM" id="MobiDB-lite"/>
    </source>
</evidence>
<dbReference type="Proteomes" id="UP000799118">
    <property type="component" value="Unassembled WGS sequence"/>
</dbReference>
<sequence>MFGFGKDAPDAFEYHHGWLVCSINNALGWYTLDFDVHQEEVHLSNILFPNAEANTLCETPLGTISGGFESYQESSLYLASYSYWDMDEQYNDAFLFLAAVEAPLPAFSNNATSNRLNDADELLLSIQKWGNRLANLYREAHLKQGHIPPEHKIDSFIHSKYESRQWALEGPPPTDPSVLSTGVASVPEPPSAPATPASGRSASCSANCSSCSPAPAPAPQNDLFSLDFHAPPIVTTNNHSQSTSPEQRKDVKQDILSLFSTPPAQSAPVMGNGFGQFSGATAQTASPWGAAQAPVQAPVTSMMGSELYAQNREGFTSNSWVQFTCETSRRNSREDTLFPPSSSGRLSFGGYTRPSPTSALAQALLGISLPHVLPQASASSSSSEINSIAFASTPSALDITQPQRDAALRTKRAVSAVAQSAPSDVPNQRRNRGLSLGPAGFLNFGPVDVIRKGKEVEKEVPETVNHTPNKLTCRSSFWSRKKVSGSLPLARRSEANLVPFHALPPFTPFSVDMPKATSSSSNVEAHPLKCNHTRGLSRSHSERARRLQKLPERHALPNLKCTVSLENPVVHHSAYS</sequence>
<evidence type="ECO:0000313" key="3">
    <source>
        <dbReference type="Proteomes" id="UP000799118"/>
    </source>
</evidence>
<name>A0A6A4I959_9AGAR</name>
<organism evidence="2 3">
    <name type="scientific">Gymnopus androsaceus JB14</name>
    <dbReference type="NCBI Taxonomy" id="1447944"/>
    <lineage>
        <taxon>Eukaryota</taxon>
        <taxon>Fungi</taxon>
        <taxon>Dikarya</taxon>
        <taxon>Basidiomycota</taxon>
        <taxon>Agaricomycotina</taxon>
        <taxon>Agaricomycetes</taxon>
        <taxon>Agaricomycetidae</taxon>
        <taxon>Agaricales</taxon>
        <taxon>Marasmiineae</taxon>
        <taxon>Omphalotaceae</taxon>
        <taxon>Gymnopus</taxon>
    </lineage>
</organism>
<dbReference type="AlphaFoldDB" id="A0A6A4I959"/>
<dbReference type="EMBL" id="ML769410">
    <property type="protein sequence ID" value="KAE9405334.1"/>
    <property type="molecule type" value="Genomic_DNA"/>
</dbReference>
<proteinExistence type="predicted"/>
<protein>
    <submittedName>
        <fullName evidence="2">Uncharacterized protein</fullName>
    </submittedName>
</protein>
<feature type="compositionally biased region" description="Low complexity" evidence="1">
    <location>
        <begin position="194"/>
        <end position="212"/>
    </location>
</feature>